<protein>
    <recommendedName>
        <fullName evidence="3">Transposable element protein</fullName>
    </recommendedName>
</protein>
<dbReference type="InterPro" id="IPR043502">
    <property type="entry name" value="DNA/RNA_pol_sf"/>
</dbReference>
<evidence type="ECO:0000313" key="1">
    <source>
        <dbReference type="EMBL" id="KAI5323513.1"/>
    </source>
</evidence>
<name>A0AAD4YWS1_PRUDU</name>
<evidence type="ECO:0008006" key="3">
    <source>
        <dbReference type="Google" id="ProtNLM"/>
    </source>
</evidence>
<keyword evidence="2" id="KW-1185">Reference proteome</keyword>
<dbReference type="EMBL" id="JAJFAZ020000006">
    <property type="protein sequence ID" value="KAI5323513.1"/>
    <property type="molecule type" value="Genomic_DNA"/>
</dbReference>
<dbReference type="AlphaFoldDB" id="A0AAD4YWS1"/>
<accession>A0AAD4YWS1</accession>
<dbReference type="Gene3D" id="3.10.10.10">
    <property type="entry name" value="HIV Type 1 Reverse Transcriptase, subunit A, domain 1"/>
    <property type="match status" value="1"/>
</dbReference>
<dbReference type="PANTHER" id="PTHR24559:SF430">
    <property type="entry name" value="RNA-DIRECTED DNA POLYMERASE"/>
    <property type="match status" value="1"/>
</dbReference>
<evidence type="ECO:0000313" key="2">
    <source>
        <dbReference type="Proteomes" id="UP001054821"/>
    </source>
</evidence>
<organism evidence="1 2">
    <name type="scientific">Prunus dulcis</name>
    <name type="common">Almond</name>
    <name type="synonym">Amygdalus dulcis</name>
    <dbReference type="NCBI Taxonomy" id="3755"/>
    <lineage>
        <taxon>Eukaryota</taxon>
        <taxon>Viridiplantae</taxon>
        <taxon>Streptophyta</taxon>
        <taxon>Embryophyta</taxon>
        <taxon>Tracheophyta</taxon>
        <taxon>Spermatophyta</taxon>
        <taxon>Magnoliopsida</taxon>
        <taxon>eudicotyledons</taxon>
        <taxon>Gunneridae</taxon>
        <taxon>Pentapetalae</taxon>
        <taxon>rosids</taxon>
        <taxon>fabids</taxon>
        <taxon>Rosales</taxon>
        <taxon>Rosaceae</taxon>
        <taxon>Amygdaloideae</taxon>
        <taxon>Amygdaleae</taxon>
        <taxon>Prunus</taxon>
    </lineage>
</organism>
<dbReference type="PANTHER" id="PTHR24559">
    <property type="entry name" value="TRANSPOSON TY3-I GAG-POL POLYPROTEIN"/>
    <property type="match status" value="1"/>
</dbReference>
<gene>
    <name evidence="1" type="ORF">L3X38_032585</name>
</gene>
<dbReference type="InterPro" id="IPR053134">
    <property type="entry name" value="RNA-dir_DNA_polymerase"/>
</dbReference>
<sequence>MPGISPYIISHRLSINPVVQPIRQKRRAYDPERYKAMRAEVDKLSSIGFIKKVDYPTWLANVVMLVDATADHALLSFMDAYSGYNQIFMHLNDQAHTSFITNRGLYCYKVMPFDLKNAEATY</sequence>
<reference evidence="1 2" key="1">
    <citation type="journal article" date="2022" name="G3 (Bethesda)">
        <title>Whole-genome sequence and methylome profiling of the almond [Prunus dulcis (Mill.) D.A. Webb] cultivar 'Nonpareil'.</title>
        <authorList>
            <person name="D'Amico-Willman K.M."/>
            <person name="Ouma W.Z."/>
            <person name="Meulia T."/>
            <person name="Sideli G.M."/>
            <person name="Gradziel T.M."/>
            <person name="Fresnedo-Ramirez J."/>
        </authorList>
    </citation>
    <scope>NUCLEOTIDE SEQUENCE [LARGE SCALE GENOMIC DNA]</scope>
    <source>
        <strain evidence="1">Clone GOH B32 T37-40</strain>
    </source>
</reference>
<comment type="caution">
    <text evidence="1">The sequence shown here is derived from an EMBL/GenBank/DDBJ whole genome shotgun (WGS) entry which is preliminary data.</text>
</comment>
<proteinExistence type="predicted"/>
<dbReference type="SUPFAM" id="SSF56672">
    <property type="entry name" value="DNA/RNA polymerases"/>
    <property type="match status" value="1"/>
</dbReference>
<dbReference type="Proteomes" id="UP001054821">
    <property type="component" value="Chromosome 6"/>
</dbReference>